<dbReference type="Proteomes" id="UP000324800">
    <property type="component" value="Unassembled WGS sequence"/>
</dbReference>
<dbReference type="GO" id="GO:0016829">
    <property type="term" value="F:lyase activity"/>
    <property type="evidence" value="ECO:0007669"/>
    <property type="project" value="InterPro"/>
</dbReference>
<accession>A0A5J4V321</accession>
<dbReference type="PANTHER" id="PTHR32325:SF4">
    <property type="entry name" value="TRYPTOPHANASE"/>
    <property type="match status" value="1"/>
</dbReference>
<organism evidence="5 6">
    <name type="scientific">Streblomastix strix</name>
    <dbReference type="NCBI Taxonomy" id="222440"/>
    <lineage>
        <taxon>Eukaryota</taxon>
        <taxon>Metamonada</taxon>
        <taxon>Preaxostyla</taxon>
        <taxon>Oxymonadida</taxon>
        <taxon>Streblomastigidae</taxon>
        <taxon>Streblomastix</taxon>
    </lineage>
</organism>
<feature type="non-terminal residue" evidence="5">
    <location>
        <position position="1"/>
    </location>
</feature>
<evidence type="ECO:0000256" key="2">
    <source>
        <dbReference type="ARBA" id="ARBA00009721"/>
    </source>
</evidence>
<gene>
    <name evidence="5" type="ORF">EZS28_027630</name>
</gene>
<comment type="caution">
    <text evidence="5">The sequence shown here is derived from an EMBL/GenBank/DDBJ whole genome shotgun (WGS) entry which is preliminary data.</text>
</comment>
<evidence type="ECO:0000256" key="1">
    <source>
        <dbReference type="ARBA" id="ARBA00001933"/>
    </source>
</evidence>
<dbReference type="EMBL" id="SNRW01010240">
    <property type="protein sequence ID" value="KAA6376843.1"/>
    <property type="molecule type" value="Genomic_DNA"/>
</dbReference>
<dbReference type="Pfam" id="PF01212">
    <property type="entry name" value="Beta_elim_lyase"/>
    <property type="match status" value="1"/>
</dbReference>
<dbReference type="PANTHER" id="PTHR32325">
    <property type="entry name" value="BETA-ELIMINATING LYASE-LIKE PROTEIN-RELATED"/>
    <property type="match status" value="1"/>
</dbReference>
<dbReference type="OrthoDB" id="19261at2759"/>
<evidence type="ECO:0000259" key="4">
    <source>
        <dbReference type="Pfam" id="PF01212"/>
    </source>
</evidence>
<comment type="similarity">
    <text evidence="2">Belongs to the beta-eliminating lyase family.</text>
</comment>
<dbReference type="SUPFAM" id="SSF53383">
    <property type="entry name" value="PLP-dependent transferases"/>
    <property type="match status" value="1"/>
</dbReference>
<dbReference type="AlphaFoldDB" id="A0A5J4V321"/>
<evidence type="ECO:0000313" key="6">
    <source>
        <dbReference type="Proteomes" id="UP000324800"/>
    </source>
</evidence>
<proteinExistence type="inferred from homology"/>
<evidence type="ECO:0000256" key="3">
    <source>
        <dbReference type="ARBA" id="ARBA00022898"/>
    </source>
</evidence>
<reference evidence="5 6" key="1">
    <citation type="submission" date="2019-03" db="EMBL/GenBank/DDBJ databases">
        <title>Single cell metagenomics reveals metabolic interactions within the superorganism composed of flagellate Streblomastix strix and complex community of Bacteroidetes bacteria on its surface.</title>
        <authorList>
            <person name="Treitli S.C."/>
            <person name="Kolisko M."/>
            <person name="Husnik F."/>
            <person name="Keeling P."/>
            <person name="Hampl V."/>
        </authorList>
    </citation>
    <scope>NUCLEOTIDE SEQUENCE [LARGE SCALE GENOMIC DNA]</scope>
    <source>
        <strain evidence="5">ST1C</strain>
    </source>
</reference>
<dbReference type="InterPro" id="IPR001597">
    <property type="entry name" value="ArAA_b-elim_lyase/Thr_aldolase"/>
</dbReference>
<comment type="cofactor">
    <cofactor evidence="1">
        <name>pyridoxal 5'-phosphate</name>
        <dbReference type="ChEBI" id="CHEBI:597326"/>
    </cofactor>
</comment>
<dbReference type="InterPro" id="IPR015424">
    <property type="entry name" value="PyrdxlP-dep_Trfase"/>
</dbReference>
<dbReference type="Gene3D" id="3.90.1150.10">
    <property type="entry name" value="Aspartate Aminotransferase, domain 1"/>
    <property type="match status" value="1"/>
</dbReference>
<keyword evidence="3" id="KW-0663">Pyridoxal phosphate</keyword>
<sequence length="263" mass="30058">IDAARFAENAFFIHKNTNLNINPRIVRELFSYCDGFTLSAKKDGLANMGGLLCFRDQGLFHKKLSIYEEKEEKKVIIRDIGVMLKEKQILMYGNDSYGGLPGRDIMALSTGLFEATKLPYLQHRIEGVPVIILPGGYAVFIDVDQFYVGDEWGRKKEKLNYEDFAGAFAFEYDNKDEEERKGIINLVRFAVPRNQLNYEHIRYTAATAGALFRGRANLSKVCITRGQKLRLRHFQAALEPIYPDADVVDDTTQIYAKKKRVVK</sequence>
<evidence type="ECO:0000313" key="5">
    <source>
        <dbReference type="EMBL" id="KAA6376843.1"/>
    </source>
</evidence>
<dbReference type="Gene3D" id="3.40.640.10">
    <property type="entry name" value="Type I PLP-dependent aspartate aminotransferase-like (Major domain)"/>
    <property type="match status" value="1"/>
</dbReference>
<name>A0A5J4V321_9EUKA</name>
<dbReference type="GO" id="GO:0006520">
    <property type="term" value="P:amino acid metabolic process"/>
    <property type="evidence" value="ECO:0007669"/>
    <property type="project" value="InterPro"/>
</dbReference>
<dbReference type="InterPro" id="IPR015421">
    <property type="entry name" value="PyrdxlP-dep_Trfase_major"/>
</dbReference>
<feature type="domain" description="Aromatic amino acid beta-eliminating lyase/threonine aldolase" evidence="4">
    <location>
        <begin position="1"/>
        <end position="125"/>
    </location>
</feature>
<dbReference type="InterPro" id="IPR015422">
    <property type="entry name" value="PyrdxlP-dep_Trfase_small"/>
</dbReference>
<protein>
    <submittedName>
        <fullName evidence="5">Tryptophanase</fullName>
    </submittedName>
</protein>